<sequence length="467" mass="46722">MAAIMHGSICDATSRRTTTAGAAKGVARRLVQVSCLGVRLRRCGPYGSPGIRYGNRHGGMSELLREGFPTTSARGLLAACLLGGTAGWSLTAAGAEAPAIAEAYGLSLPEVGFLTSAFSLTYAAAQVPAGLVVDRLGMRRTGLWGLATVALAYAVASAAPLGALAAACRAIAGIGAALCYVSGAEVARSSGSGATGQGVFGGAAAAAGGAALLGVPLGAHTLGWRSTWVTSAALAVLAVAALLADTASREPAGKRVQRVVPGPRRSVLRDTELYRLAAVHAVTFGASVVLSNWAALVLHRTWGMSSAFATGTASLILLTTIVSRPLGGILARAWPERVRPWTAGSLLVGGLCVLALAHAGPVALAPLLCITLGIASGLPFAGVFTSAQQRRPDRPAGAIGLINAHANLVIVVGTPLVGAAVAGGRTGVAIVAVAALWVIPLLCLPGSTSSRSRCSEAARAEGTSVTE</sequence>
<dbReference type="Gene3D" id="1.20.1250.20">
    <property type="entry name" value="MFS general substrate transporter like domains"/>
    <property type="match status" value="2"/>
</dbReference>
<feature type="transmembrane region" description="Helical" evidence="6">
    <location>
        <begin position="427"/>
        <end position="444"/>
    </location>
</feature>
<evidence type="ECO:0000256" key="5">
    <source>
        <dbReference type="ARBA" id="ARBA00023136"/>
    </source>
</evidence>
<evidence type="ECO:0000259" key="7">
    <source>
        <dbReference type="PROSITE" id="PS50850"/>
    </source>
</evidence>
<feature type="transmembrane region" description="Helical" evidence="6">
    <location>
        <begin position="396"/>
        <end position="421"/>
    </location>
</feature>
<feature type="transmembrane region" description="Helical" evidence="6">
    <location>
        <begin position="338"/>
        <end position="357"/>
    </location>
</feature>
<dbReference type="EMBL" id="PENI01000021">
    <property type="protein sequence ID" value="RMB82678.1"/>
    <property type="molecule type" value="Genomic_DNA"/>
</dbReference>
<proteinExistence type="predicted"/>
<keyword evidence="3 6" id="KW-0812">Transmembrane</keyword>
<dbReference type="Pfam" id="PF07690">
    <property type="entry name" value="MFS_1"/>
    <property type="match status" value="1"/>
</dbReference>
<comment type="subcellular location">
    <subcellularLocation>
        <location evidence="1">Cell membrane</location>
        <topology evidence="1">Multi-pass membrane protein</topology>
    </subcellularLocation>
</comment>
<dbReference type="InterPro" id="IPR011701">
    <property type="entry name" value="MFS"/>
</dbReference>
<feature type="transmembrane region" description="Helical" evidence="6">
    <location>
        <begin position="273"/>
        <end position="295"/>
    </location>
</feature>
<protein>
    <recommendedName>
        <fullName evidence="7">Major facilitator superfamily (MFS) profile domain-containing protein</fullName>
    </recommendedName>
</protein>
<evidence type="ECO:0000256" key="1">
    <source>
        <dbReference type="ARBA" id="ARBA00004651"/>
    </source>
</evidence>
<feature type="transmembrane region" description="Helical" evidence="6">
    <location>
        <begin position="307"/>
        <end position="326"/>
    </location>
</feature>
<reference evidence="8 9" key="1">
    <citation type="submission" date="2017-11" db="EMBL/GenBank/DDBJ databases">
        <title>Draft genome of actinobacteria isolated from guarana (Paullinia cupana (Mart.) Ducke.</title>
        <authorList>
            <person name="Siqueira K.A."/>
            <person name="Liotti R.G."/>
            <person name="Mendes T.A.O."/>
            <person name="Soares M.A."/>
        </authorList>
    </citation>
    <scope>NUCLEOTIDE SEQUENCE [LARGE SCALE GENOMIC DNA]</scope>
    <source>
        <strain evidence="8 9">193</strain>
    </source>
</reference>
<dbReference type="InterPro" id="IPR050189">
    <property type="entry name" value="MFS_Efflux_Transporters"/>
</dbReference>
<feature type="transmembrane region" description="Helical" evidence="6">
    <location>
        <begin position="143"/>
        <end position="164"/>
    </location>
</feature>
<keyword evidence="2" id="KW-1003">Cell membrane</keyword>
<dbReference type="GO" id="GO:0022857">
    <property type="term" value="F:transmembrane transporter activity"/>
    <property type="evidence" value="ECO:0007669"/>
    <property type="project" value="InterPro"/>
</dbReference>
<comment type="caution">
    <text evidence="8">The sequence shown here is derived from an EMBL/GenBank/DDBJ whole genome shotgun (WGS) entry which is preliminary data.</text>
</comment>
<dbReference type="PROSITE" id="PS50850">
    <property type="entry name" value="MFS"/>
    <property type="match status" value="1"/>
</dbReference>
<dbReference type="PANTHER" id="PTHR43124:SF3">
    <property type="entry name" value="CHLORAMPHENICOL EFFLUX PUMP RV0191"/>
    <property type="match status" value="1"/>
</dbReference>
<keyword evidence="9" id="KW-1185">Reference proteome</keyword>
<organism evidence="8 9">
    <name type="scientific">Streptomyces shenzhenensis</name>
    <dbReference type="NCBI Taxonomy" id="943815"/>
    <lineage>
        <taxon>Bacteria</taxon>
        <taxon>Bacillati</taxon>
        <taxon>Actinomycetota</taxon>
        <taxon>Actinomycetes</taxon>
        <taxon>Kitasatosporales</taxon>
        <taxon>Streptomycetaceae</taxon>
        <taxon>Streptomyces</taxon>
    </lineage>
</organism>
<dbReference type="InterPro" id="IPR036259">
    <property type="entry name" value="MFS_trans_sf"/>
</dbReference>
<gene>
    <name evidence="8" type="ORF">CTZ28_28440</name>
</gene>
<dbReference type="OrthoDB" id="5150294at2"/>
<dbReference type="CDD" id="cd06174">
    <property type="entry name" value="MFS"/>
    <property type="match status" value="1"/>
</dbReference>
<feature type="transmembrane region" description="Helical" evidence="6">
    <location>
        <begin position="170"/>
        <end position="187"/>
    </location>
</feature>
<evidence type="ECO:0000256" key="3">
    <source>
        <dbReference type="ARBA" id="ARBA00022692"/>
    </source>
</evidence>
<evidence type="ECO:0000313" key="9">
    <source>
        <dbReference type="Proteomes" id="UP000270471"/>
    </source>
</evidence>
<dbReference type="Proteomes" id="UP000270471">
    <property type="component" value="Unassembled WGS sequence"/>
</dbReference>
<feature type="transmembrane region" description="Helical" evidence="6">
    <location>
        <begin position="228"/>
        <end position="248"/>
    </location>
</feature>
<dbReference type="InterPro" id="IPR020846">
    <property type="entry name" value="MFS_dom"/>
</dbReference>
<evidence type="ECO:0000256" key="6">
    <source>
        <dbReference type="SAM" id="Phobius"/>
    </source>
</evidence>
<evidence type="ECO:0000313" key="8">
    <source>
        <dbReference type="EMBL" id="RMB82678.1"/>
    </source>
</evidence>
<name>A0A3M0I2K2_9ACTN</name>
<accession>A0A3M0I2K2</accession>
<feature type="domain" description="Major facilitator superfamily (MFS) profile" evidence="7">
    <location>
        <begin position="75"/>
        <end position="452"/>
    </location>
</feature>
<evidence type="ECO:0000256" key="4">
    <source>
        <dbReference type="ARBA" id="ARBA00022989"/>
    </source>
</evidence>
<dbReference type="PANTHER" id="PTHR43124">
    <property type="entry name" value="PURINE EFFLUX PUMP PBUE"/>
    <property type="match status" value="1"/>
</dbReference>
<dbReference type="GO" id="GO:0005886">
    <property type="term" value="C:plasma membrane"/>
    <property type="evidence" value="ECO:0007669"/>
    <property type="project" value="UniProtKB-SubCell"/>
</dbReference>
<dbReference type="AlphaFoldDB" id="A0A3M0I2K2"/>
<feature type="transmembrane region" description="Helical" evidence="6">
    <location>
        <begin position="199"/>
        <end position="222"/>
    </location>
</feature>
<dbReference type="SUPFAM" id="SSF103473">
    <property type="entry name" value="MFS general substrate transporter"/>
    <property type="match status" value="1"/>
</dbReference>
<evidence type="ECO:0000256" key="2">
    <source>
        <dbReference type="ARBA" id="ARBA00022475"/>
    </source>
</evidence>
<keyword evidence="4 6" id="KW-1133">Transmembrane helix</keyword>
<feature type="transmembrane region" description="Helical" evidence="6">
    <location>
        <begin position="363"/>
        <end position="384"/>
    </location>
</feature>
<keyword evidence="5 6" id="KW-0472">Membrane</keyword>